<dbReference type="SUPFAM" id="SSF47413">
    <property type="entry name" value="lambda repressor-like DNA-binding domains"/>
    <property type="match status" value="1"/>
</dbReference>
<gene>
    <name evidence="5" type="ORF">SAMN04488569_100736</name>
</gene>
<evidence type="ECO:0000256" key="1">
    <source>
        <dbReference type="ARBA" id="ARBA00023015"/>
    </source>
</evidence>
<keyword evidence="1" id="KW-0805">Transcription regulation</keyword>
<dbReference type="InterPro" id="IPR000843">
    <property type="entry name" value="HTH_LacI"/>
</dbReference>
<dbReference type="GO" id="GO:0000976">
    <property type="term" value="F:transcription cis-regulatory region binding"/>
    <property type="evidence" value="ECO:0007669"/>
    <property type="project" value="TreeGrafter"/>
</dbReference>
<evidence type="ECO:0000259" key="4">
    <source>
        <dbReference type="PROSITE" id="PS50932"/>
    </source>
</evidence>
<accession>A0A1I3WBV4</accession>
<dbReference type="Proteomes" id="UP000199589">
    <property type="component" value="Unassembled WGS sequence"/>
</dbReference>
<evidence type="ECO:0000256" key="3">
    <source>
        <dbReference type="ARBA" id="ARBA00023163"/>
    </source>
</evidence>
<evidence type="ECO:0000313" key="5">
    <source>
        <dbReference type="EMBL" id="SFK04227.1"/>
    </source>
</evidence>
<dbReference type="EMBL" id="FOSJ01000007">
    <property type="protein sequence ID" value="SFK04227.1"/>
    <property type="molecule type" value="Genomic_DNA"/>
</dbReference>
<keyword evidence="3" id="KW-0804">Transcription</keyword>
<dbReference type="InterPro" id="IPR010982">
    <property type="entry name" value="Lambda_DNA-bd_dom_sf"/>
</dbReference>
<keyword evidence="2" id="KW-0238">DNA-binding</keyword>
<proteinExistence type="predicted"/>
<dbReference type="Pfam" id="PF00356">
    <property type="entry name" value="LacI"/>
    <property type="match status" value="1"/>
</dbReference>
<dbReference type="InterPro" id="IPR046335">
    <property type="entry name" value="LacI/GalR-like_sensor"/>
</dbReference>
<dbReference type="OrthoDB" id="3180992at2"/>
<evidence type="ECO:0000256" key="2">
    <source>
        <dbReference type="ARBA" id="ARBA00023125"/>
    </source>
</evidence>
<dbReference type="Gene3D" id="3.40.50.2300">
    <property type="match status" value="2"/>
</dbReference>
<dbReference type="AlphaFoldDB" id="A0A1I3WBV4"/>
<organism evidence="5 6">
    <name type="scientific">Marinilactibacillus piezotolerans</name>
    <dbReference type="NCBI Taxonomy" id="258723"/>
    <lineage>
        <taxon>Bacteria</taxon>
        <taxon>Bacillati</taxon>
        <taxon>Bacillota</taxon>
        <taxon>Bacilli</taxon>
        <taxon>Lactobacillales</taxon>
        <taxon>Carnobacteriaceae</taxon>
        <taxon>Marinilactibacillus</taxon>
    </lineage>
</organism>
<dbReference type="Gene3D" id="1.10.260.40">
    <property type="entry name" value="lambda repressor-like DNA-binding domains"/>
    <property type="match status" value="1"/>
</dbReference>
<feature type="domain" description="HTH lacI-type" evidence="4">
    <location>
        <begin position="2"/>
        <end position="55"/>
    </location>
</feature>
<dbReference type="PRINTS" id="PR00036">
    <property type="entry name" value="HTHLACI"/>
</dbReference>
<dbReference type="CDD" id="cd01392">
    <property type="entry name" value="HTH_LacI"/>
    <property type="match status" value="1"/>
</dbReference>
<dbReference type="SUPFAM" id="SSF53822">
    <property type="entry name" value="Periplasmic binding protein-like I"/>
    <property type="match status" value="1"/>
</dbReference>
<reference evidence="6" key="1">
    <citation type="submission" date="2016-10" db="EMBL/GenBank/DDBJ databases">
        <authorList>
            <person name="Varghese N."/>
            <person name="Submissions S."/>
        </authorList>
    </citation>
    <scope>NUCLEOTIDE SEQUENCE [LARGE SCALE GENOMIC DNA]</scope>
    <source>
        <strain evidence="6">DSM 16108</strain>
    </source>
</reference>
<protein>
    <submittedName>
        <fullName evidence="5">Transcriptional regulator, LacI family</fullName>
    </submittedName>
</protein>
<evidence type="ECO:0000313" key="6">
    <source>
        <dbReference type="Proteomes" id="UP000199589"/>
    </source>
</evidence>
<dbReference type="SMART" id="SM00354">
    <property type="entry name" value="HTH_LACI"/>
    <property type="match status" value="1"/>
</dbReference>
<dbReference type="PANTHER" id="PTHR30146:SF154">
    <property type="entry name" value="TRANSCRIPTION REGULATOR, MEMBER OF GALR FAMILY"/>
    <property type="match status" value="1"/>
</dbReference>
<dbReference type="CDD" id="cd01542">
    <property type="entry name" value="PBP1_TreR-like"/>
    <property type="match status" value="1"/>
</dbReference>
<dbReference type="Pfam" id="PF13377">
    <property type="entry name" value="Peripla_BP_3"/>
    <property type="match status" value="1"/>
</dbReference>
<dbReference type="PROSITE" id="PS50932">
    <property type="entry name" value="HTH_LACI_2"/>
    <property type="match status" value="1"/>
</dbReference>
<keyword evidence="6" id="KW-1185">Reference proteome</keyword>
<name>A0A1I3WBV4_9LACT</name>
<dbReference type="InterPro" id="IPR028082">
    <property type="entry name" value="Peripla_BP_I"/>
</dbReference>
<dbReference type="GO" id="GO:0003700">
    <property type="term" value="F:DNA-binding transcription factor activity"/>
    <property type="evidence" value="ECO:0007669"/>
    <property type="project" value="TreeGrafter"/>
</dbReference>
<sequence>MVTINDIARQAGVAKSTVSRYLNNGSVSSATRKKLDEIVKETGYTPNTFARSLKAAKTNMIGVIIPRLNSASTNEVLSGIDQKARENGYDLIITNSNQNMQRELGNIQTLIKQKVEGIILLAREITESHRKLINDANIPFLVLGQKAEAIHSMAYADYEAGYTIGRYAVELGHRDFLFFGVSEQDKAVGSERKNGFLDSLENVTETNVTIIETSFSKRIAYQDALTSLPKSTASYVVCATDNIAIAVLKAAVELEYSIPEKFSISGFGGYEETDYVQPTITTMSYPYKEMGIQAVENLTKLLEGTDIPYETLLPNELIVKNSTIRKKKV</sequence>
<dbReference type="RefSeq" id="WP_091896184.1">
    <property type="nucleotide sequence ID" value="NZ_FOSJ01000007.1"/>
</dbReference>
<dbReference type="PANTHER" id="PTHR30146">
    <property type="entry name" value="LACI-RELATED TRANSCRIPTIONAL REPRESSOR"/>
    <property type="match status" value="1"/>
</dbReference>